<protein>
    <submittedName>
        <fullName evidence="6">Amidohydrolase family protein</fullName>
    </submittedName>
</protein>
<dbReference type="SUPFAM" id="SSF51338">
    <property type="entry name" value="Composite domain of metallo-dependent hydrolases"/>
    <property type="match status" value="2"/>
</dbReference>
<dbReference type="InterPro" id="IPR032466">
    <property type="entry name" value="Metal_Hydrolase"/>
</dbReference>
<keyword evidence="4" id="KW-0862">Zinc</keyword>
<comment type="cofactor">
    <cofactor evidence="1">
        <name>Zn(2+)</name>
        <dbReference type="ChEBI" id="CHEBI:29105"/>
    </cofactor>
</comment>
<gene>
    <name evidence="6" type="ORF">C672_2271</name>
</gene>
<organism evidence="6 7">
    <name type="scientific">Paraclostridium bifermentans ATCC 638 = DSM 14991</name>
    <dbReference type="NCBI Taxonomy" id="1233171"/>
    <lineage>
        <taxon>Bacteria</taxon>
        <taxon>Bacillati</taxon>
        <taxon>Bacillota</taxon>
        <taxon>Clostridia</taxon>
        <taxon>Peptostreptococcales</taxon>
        <taxon>Peptostreptococcaceae</taxon>
        <taxon>Paraclostridium</taxon>
    </lineage>
</organism>
<dbReference type="Pfam" id="PF01979">
    <property type="entry name" value="Amidohydro_1"/>
    <property type="match status" value="1"/>
</dbReference>
<keyword evidence="3 6" id="KW-0378">Hydrolase</keyword>
<evidence type="ECO:0000256" key="4">
    <source>
        <dbReference type="ARBA" id="ARBA00022833"/>
    </source>
</evidence>
<keyword evidence="2" id="KW-0479">Metal-binding</keyword>
<reference evidence="6 7" key="1">
    <citation type="submission" date="2013-06" db="EMBL/GenBank/DDBJ databases">
        <authorList>
            <person name="Walk S."/>
            <person name="Aronoff D."/>
            <person name="Young V.Y."/>
            <person name="Marsh J."/>
            <person name="Harrison L."/>
            <person name="Daugherty S.C."/>
            <person name="Shefchek K.A."/>
            <person name="Hine E.E."/>
            <person name="Tallon L.J."/>
            <person name="Sadzewicz L.K."/>
            <person name="Rasko D.A."/>
        </authorList>
    </citation>
    <scope>NUCLEOTIDE SEQUENCE [LARGE SCALE GENOMIC DNA]</scope>
    <source>
        <strain evidence="6 7">ATCC 638</strain>
    </source>
</reference>
<dbReference type="InterPro" id="IPR051607">
    <property type="entry name" value="Metallo-dep_hydrolases"/>
</dbReference>
<dbReference type="PANTHER" id="PTHR11271:SF6">
    <property type="entry name" value="GUANINE DEAMINASE"/>
    <property type="match status" value="1"/>
</dbReference>
<proteinExistence type="predicted"/>
<dbReference type="SUPFAM" id="SSF51556">
    <property type="entry name" value="Metallo-dependent hydrolases"/>
    <property type="match status" value="1"/>
</dbReference>
<dbReference type="InterPro" id="IPR011059">
    <property type="entry name" value="Metal-dep_hydrolase_composite"/>
</dbReference>
<name>T4VRK9_PARBF</name>
<dbReference type="Proteomes" id="UP000015688">
    <property type="component" value="Unassembled WGS sequence"/>
</dbReference>
<dbReference type="EMBL" id="AVNC01000015">
    <property type="protein sequence ID" value="EQK43327.1"/>
    <property type="molecule type" value="Genomic_DNA"/>
</dbReference>
<evidence type="ECO:0000256" key="3">
    <source>
        <dbReference type="ARBA" id="ARBA00022801"/>
    </source>
</evidence>
<evidence type="ECO:0000313" key="7">
    <source>
        <dbReference type="Proteomes" id="UP000015688"/>
    </source>
</evidence>
<evidence type="ECO:0000259" key="5">
    <source>
        <dbReference type="Pfam" id="PF01979"/>
    </source>
</evidence>
<dbReference type="RefSeq" id="WP_021433407.1">
    <property type="nucleotide sequence ID" value="NZ_AVNC01000015.1"/>
</dbReference>
<dbReference type="PANTHER" id="PTHR11271">
    <property type="entry name" value="GUANINE DEAMINASE"/>
    <property type="match status" value="1"/>
</dbReference>
<dbReference type="GO" id="GO:0005829">
    <property type="term" value="C:cytosol"/>
    <property type="evidence" value="ECO:0007669"/>
    <property type="project" value="TreeGrafter"/>
</dbReference>
<evidence type="ECO:0000313" key="6">
    <source>
        <dbReference type="EMBL" id="EQK43327.1"/>
    </source>
</evidence>
<dbReference type="GO" id="GO:0008270">
    <property type="term" value="F:zinc ion binding"/>
    <property type="evidence" value="ECO:0007669"/>
    <property type="project" value="TreeGrafter"/>
</dbReference>
<evidence type="ECO:0000256" key="1">
    <source>
        <dbReference type="ARBA" id="ARBA00001947"/>
    </source>
</evidence>
<dbReference type="Gene3D" id="3.20.20.140">
    <property type="entry name" value="Metal-dependent hydrolases"/>
    <property type="match status" value="1"/>
</dbReference>
<dbReference type="AlphaFoldDB" id="T4VRK9"/>
<accession>T4VRK9</accession>
<sequence length="424" mass="48611">MVQIYKGNILFTKIKDKFEIIENGFIIVKNGKILDLYKNLPSEYQNFEVIDFSNNLIIPGMNDLHCHAPQFRNLGMAMDKELIPWLDNYTFPEEGKFKSIEYSDKVYKNFIKEVWRHGTTRIAVFATVHKESSIRLMDLFKQSGLGALVGKVNMNINCTDDLLENTEKSISDTEYILENYYNADELVNPIITPRFIPSCNSELLKSLGDLAVKYNVPTQSHLSENLGEIDWVKQLQPESEFYGDAYNRFNLFGQTKTLMAHCVYSCNKELELMKKNNVFAVHCPNSNLNLGSGIMPVRKFLDNDINIALGSDISGGHDLSIFKVMVNAIQCSKLFWVNSNKQVDFLTLSEAFYMATKGGGSFFGKVGSFEKNYDFDALILDDSNLNPESYSLIERLERFIYIGDDRNIIHRYVRGEEISDPKFY</sequence>
<dbReference type="InterPro" id="IPR006680">
    <property type="entry name" value="Amidohydro-rel"/>
</dbReference>
<dbReference type="GeneID" id="67473111"/>
<comment type="caution">
    <text evidence="6">The sequence shown here is derived from an EMBL/GenBank/DDBJ whole genome shotgun (WGS) entry which is preliminary data.</text>
</comment>
<dbReference type="GO" id="GO:0008892">
    <property type="term" value="F:guanine deaminase activity"/>
    <property type="evidence" value="ECO:0007669"/>
    <property type="project" value="TreeGrafter"/>
</dbReference>
<dbReference type="GO" id="GO:0006147">
    <property type="term" value="P:guanine catabolic process"/>
    <property type="evidence" value="ECO:0007669"/>
    <property type="project" value="UniProtKB-UniPathway"/>
</dbReference>
<feature type="domain" description="Amidohydrolase-related" evidence="5">
    <location>
        <begin position="57"/>
        <end position="416"/>
    </location>
</feature>
<evidence type="ECO:0000256" key="2">
    <source>
        <dbReference type="ARBA" id="ARBA00022723"/>
    </source>
</evidence>
<dbReference type="UniPathway" id="UPA00603">
    <property type="reaction ID" value="UER00660"/>
</dbReference>
<dbReference type="Gene3D" id="2.30.40.10">
    <property type="entry name" value="Urease, subunit C, domain 1"/>
    <property type="match status" value="1"/>
</dbReference>
<dbReference type="PATRIC" id="fig|1233171.3.peg.2160"/>